<keyword evidence="12 14" id="KW-0472">Membrane</keyword>
<evidence type="ECO:0000256" key="13">
    <source>
        <dbReference type="SAM" id="MobiDB-lite"/>
    </source>
</evidence>
<feature type="signal peptide" evidence="15">
    <location>
        <begin position="1"/>
        <end position="29"/>
    </location>
</feature>
<dbReference type="InterPro" id="IPR016174">
    <property type="entry name" value="Di-haem_cyt_TM"/>
</dbReference>
<comment type="similarity">
    <text evidence="3">Belongs to the formate dehydrogenase gamma subunit family.</text>
</comment>
<evidence type="ECO:0000256" key="6">
    <source>
        <dbReference type="ARBA" id="ARBA00022617"/>
    </source>
</evidence>
<evidence type="ECO:0000256" key="11">
    <source>
        <dbReference type="ARBA" id="ARBA00023004"/>
    </source>
</evidence>
<dbReference type="Gene3D" id="1.20.950.20">
    <property type="entry name" value="Transmembrane di-heme cytochromes, Chain C"/>
    <property type="match status" value="1"/>
</dbReference>
<dbReference type="NCBIfam" id="TIGR01583">
    <property type="entry name" value="formate-DH-gamm"/>
    <property type="match status" value="1"/>
</dbReference>
<dbReference type="Proteomes" id="UP001239909">
    <property type="component" value="Unassembled WGS sequence"/>
</dbReference>
<comment type="subcellular location">
    <subcellularLocation>
        <location evidence="2">Cell membrane</location>
        <topology evidence="2">Multi-pass membrane protein</topology>
    </subcellularLocation>
</comment>
<feature type="transmembrane region" description="Helical" evidence="14">
    <location>
        <begin position="354"/>
        <end position="373"/>
    </location>
</feature>
<evidence type="ECO:0000256" key="7">
    <source>
        <dbReference type="ARBA" id="ARBA00022692"/>
    </source>
</evidence>
<feature type="transmembrane region" description="Helical" evidence="14">
    <location>
        <begin position="237"/>
        <end position="257"/>
    </location>
</feature>
<keyword evidence="15" id="KW-0732">Signal</keyword>
<dbReference type="PANTHER" id="PTHR30074:SF6">
    <property type="entry name" value="FORMATE DEHYDROGENASE GAMMA SUBUNIT"/>
    <property type="match status" value="1"/>
</dbReference>
<evidence type="ECO:0000256" key="2">
    <source>
        <dbReference type="ARBA" id="ARBA00004651"/>
    </source>
</evidence>
<evidence type="ECO:0000256" key="1">
    <source>
        <dbReference type="ARBA" id="ARBA00001971"/>
    </source>
</evidence>
<evidence type="ECO:0000313" key="18">
    <source>
        <dbReference type="Proteomes" id="UP001239909"/>
    </source>
</evidence>
<evidence type="ECO:0000259" key="16">
    <source>
        <dbReference type="Pfam" id="PF01292"/>
    </source>
</evidence>
<evidence type="ECO:0000256" key="8">
    <source>
        <dbReference type="ARBA" id="ARBA00022723"/>
    </source>
</evidence>
<keyword evidence="4" id="KW-0813">Transport</keyword>
<dbReference type="InterPro" id="IPR051817">
    <property type="entry name" value="FDH_cytochrome_b556_subunit"/>
</dbReference>
<accession>A0ABQ6LRQ0</accession>
<name>A0ABQ6LRQ0_9RHOB</name>
<feature type="transmembrane region" description="Helical" evidence="14">
    <location>
        <begin position="191"/>
        <end position="209"/>
    </location>
</feature>
<keyword evidence="10 14" id="KW-1133">Transmembrane helix</keyword>
<evidence type="ECO:0000256" key="15">
    <source>
        <dbReference type="SAM" id="SignalP"/>
    </source>
</evidence>
<dbReference type="InterPro" id="IPR011577">
    <property type="entry name" value="Cyt_b561_bac/Ni-Hgenase"/>
</dbReference>
<keyword evidence="6" id="KW-0349">Heme</keyword>
<dbReference type="RefSeq" id="WP_285673236.1">
    <property type="nucleotide sequence ID" value="NZ_BSYI01000032.1"/>
</dbReference>
<feature type="chain" id="PRO_5046893040" description="Cytochrome b561 bacterial/Ni-hydrogenase domain-containing protein" evidence="15">
    <location>
        <begin position="30"/>
        <end position="427"/>
    </location>
</feature>
<keyword evidence="18" id="KW-1185">Reference proteome</keyword>
<dbReference type="PANTHER" id="PTHR30074">
    <property type="entry name" value="FORMATE DEHYDROGENASE, NITRATE-INDUCIBLE, CYTOCHROME B556 FDN SUBUNIT"/>
    <property type="match status" value="1"/>
</dbReference>
<evidence type="ECO:0000256" key="5">
    <source>
        <dbReference type="ARBA" id="ARBA00022475"/>
    </source>
</evidence>
<comment type="caution">
    <text evidence="17">The sequence shown here is derived from an EMBL/GenBank/DDBJ whole genome shotgun (WGS) entry which is preliminary data.</text>
</comment>
<reference evidence="17 18" key="1">
    <citation type="submission" date="2023-04" db="EMBL/GenBank/DDBJ databases">
        <title>Marinoamorphus aggregata gen. nov., sp. Nov., isolate from tissue of brittle star Ophioplocus japonicus.</title>
        <authorList>
            <person name="Kawano K."/>
            <person name="Sawayama S."/>
            <person name="Nakagawa S."/>
        </authorList>
    </citation>
    <scope>NUCLEOTIDE SEQUENCE [LARGE SCALE GENOMIC DNA]</scope>
    <source>
        <strain evidence="17 18">NKW23</strain>
    </source>
</reference>
<keyword evidence="5" id="KW-1003">Cell membrane</keyword>
<keyword evidence="9" id="KW-0249">Electron transport</keyword>
<evidence type="ECO:0000256" key="3">
    <source>
        <dbReference type="ARBA" id="ARBA00010747"/>
    </source>
</evidence>
<evidence type="ECO:0000256" key="12">
    <source>
        <dbReference type="ARBA" id="ARBA00023136"/>
    </source>
</evidence>
<dbReference type="Pfam" id="PF01292">
    <property type="entry name" value="Ni_hydr_CYTB"/>
    <property type="match status" value="1"/>
</dbReference>
<evidence type="ECO:0000256" key="10">
    <source>
        <dbReference type="ARBA" id="ARBA00022989"/>
    </source>
</evidence>
<evidence type="ECO:0000256" key="14">
    <source>
        <dbReference type="SAM" id="Phobius"/>
    </source>
</evidence>
<proteinExistence type="inferred from homology"/>
<dbReference type="EMBL" id="BSYI01000032">
    <property type="protein sequence ID" value="GMG84239.1"/>
    <property type="molecule type" value="Genomic_DNA"/>
</dbReference>
<keyword evidence="8" id="KW-0479">Metal-binding</keyword>
<evidence type="ECO:0000313" key="17">
    <source>
        <dbReference type="EMBL" id="GMG84239.1"/>
    </source>
</evidence>
<keyword evidence="7 14" id="KW-0812">Transmembrane</keyword>
<dbReference type="SUPFAM" id="SSF81342">
    <property type="entry name" value="Transmembrane di-heme cytochromes"/>
    <property type="match status" value="1"/>
</dbReference>
<feature type="domain" description="Cytochrome b561 bacterial/Ni-hydrogenase" evidence="16">
    <location>
        <begin position="181"/>
        <end position="380"/>
    </location>
</feature>
<comment type="cofactor">
    <cofactor evidence="1">
        <name>heme</name>
        <dbReference type="ChEBI" id="CHEBI:30413"/>
    </cofactor>
</comment>
<feature type="transmembrane region" description="Helical" evidence="14">
    <location>
        <begin position="145"/>
        <end position="164"/>
    </location>
</feature>
<protein>
    <recommendedName>
        <fullName evidence="16">Cytochrome b561 bacterial/Ni-hydrogenase domain-containing protein</fullName>
    </recommendedName>
</protein>
<keyword evidence="11" id="KW-0408">Iron</keyword>
<feature type="transmembrane region" description="Helical" evidence="14">
    <location>
        <begin position="290"/>
        <end position="311"/>
    </location>
</feature>
<organism evidence="17 18">
    <name type="scientific">Paralimibaculum aggregatum</name>
    <dbReference type="NCBI Taxonomy" id="3036245"/>
    <lineage>
        <taxon>Bacteria</taxon>
        <taxon>Pseudomonadati</taxon>
        <taxon>Pseudomonadota</taxon>
        <taxon>Alphaproteobacteria</taxon>
        <taxon>Rhodobacterales</taxon>
        <taxon>Paracoccaceae</taxon>
        <taxon>Paralimibaculum</taxon>
    </lineage>
</organism>
<feature type="region of interest" description="Disordered" evidence="13">
    <location>
        <begin position="55"/>
        <end position="80"/>
    </location>
</feature>
<sequence>MHTRSRVAPLMLVAMATVLFAALVGTALAQEGSGTAQPPAAAITLDDVMSQVRSTAGGSVRPPADAVTNAPAQPGISRQRDAEAGAAGIEALGTRGPNSDTTLWAEIRHGEQVSTQASGRAANFLVQDAGMSWLQLRAKGGPLQYWGAIALGGIVGLLALFYLLRGRIRVEHGLSGRLIERFKGWERFGHWLLASSFVLLALTGLNLLFGKDYLMPLIGKEAFATVTQAGKWVHNNVAWAFMLGLAWVFVAWVLHNLPSRHDLIWMAKGGGLFVKGVHPPAKKFNAGQKLIFWSTIVLGASVAASGLSLLFPYEMAMFGPTFAKLNAWGVSEALLGRQLEAELTLIQEMQYAQLWHTIVAFAMMVIILAHIYIGSVGMQGAFDAMGSGMVDRNWALEHHSLWVEEEDAKAARRGEARAGDSAATPAE</sequence>
<dbReference type="InterPro" id="IPR006471">
    <property type="entry name" value="Formate_DH_gsu"/>
</dbReference>
<gene>
    <name evidence="17" type="ORF">LNKW23_34540</name>
</gene>
<evidence type="ECO:0000256" key="4">
    <source>
        <dbReference type="ARBA" id="ARBA00022448"/>
    </source>
</evidence>
<evidence type="ECO:0000256" key="9">
    <source>
        <dbReference type="ARBA" id="ARBA00022982"/>
    </source>
</evidence>